<organism evidence="5 6">
    <name type="scientific">Odoribacter splanchnicus (strain ATCC 29572 / DSM 20712 / CIP 104287 / JCM 15291 / NCTC 10825 / 1651/6)</name>
    <name type="common">Bacteroides splanchnicus</name>
    <dbReference type="NCBI Taxonomy" id="709991"/>
    <lineage>
        <taxon>Bacteria</taxon>
        <taxon>Pseudomonadati</taxon>
        <taxon>Bacteroidota</taxon>
        <taxon>Bacteroidia</taxon>
        <taxon>Bacteroidales</taxon>
        <taxon>Odoribacteraceae</taxon>
        <taxon>Odoribacter</taxon>
    </lineage>
</organism>
<keyword evidence="1" id="KW-0677">Repeat</keyword>
<protein>
    <submittedName>
        <fullName evidence="5">RHS repeat-associated core domain</fullName>
    </submittedName>
</protein>
<accession>F9Z4D9</accession>
<evidence type="ECO:0000313" key="6">
    <source>
        <dbReference type="Proteomes" id="UP000006657"/>
    </source>
</evidence>
<reference evidence="5 6" key="1">
    <citation type="journal article" date="2011" name="Stand. Genomic Sci.">
        <title>Complete genome sequence of Odoribacter splanchnicus type strain (1651/6).</title>
        <authorList>
            <consortium name="US DOE Joint Genome Institute (JGI-PGF)"/>
            <person name="Goker M."/>
            <person name="Gronow S."/>
            <person name="Zeytun A."/>
            <person name="Nolan M."/>
            <person name="Lucas S."/>
            <person name="Lapidus A."/>
            <person name="Hammon N."/>
            <person name="Deshpande S."/>
            <person name="Cheng J.F."/>
            <person name="Pitluck S."/>
            <person name="Liolios K."/>
            <person name="Pagani I."/>
            <person name="Ivanova N."/>
            <person name="Mavromatis K."/>
            <person name="Ovchinikova G."/>
            <person name="Pati A."/>
            <person name="Tapia R."/>
            <person name="Han C."/>
            <person name="Goodwin L."/>
            <person name="Chen A."/>
            <person name="Palaniappan K."/>
            <person name="Land M."/>
            <person name="Hauser L."/>
            <person name="Jeffries C.D."/>
            <person name="Brambilla E.M."/>
            <person name="Rohde M."/>
            <person name="Detter J.C."/>
            <person name="Woyke T."/>
            <person name="Bristow J."/>
            <person name="Markowitz V."/>
            <person name="Hugenholtz P."/>
            <person name="Eisen J.A."/>
            <person name="Kyrpides N.C."/>
            <person name="Klenk H.P."/>
        </authorList>
    </citation>
    <scope>NUCLEOTIDE SEQUENCE [LARGE SCALE GENOMIC DNA]</scope>
    <source>
        <strain evidence="6">ATCC 29572 / DSM 20712 / JCM 15291 / NCTC 10825 / 1651/6</strain>
    </source>
</reference>
<dbReference type="Proteomes" id="UP000006657">
    <property type="component" value="Chromosome"/>
</dbReference>
<dbReference type="PANTHER" id="PTHR32305">
    <property type="match status" value="1"/>
</dbReference>
<dbReference type="InterPro" id="IPR028902">
    <property type="entry name" value="Tox-REase-9_dom"/>
</dbReference>
<gene>
    <name evidence="5" type="ordered locus">Odosp_1520</name>
</gene>
<dbReference type="PaxDb" id="709991-Odosp_1520"/>
<dbReference type="InterPro" id="IPR045619">
    <property type="entry name" value="DUF6443"/>
</dbReference>
<dbReference type="InterPro" id="IPR056823">
    <property type="entry name" value="TEN-like_YD-shell"/>
</dbReference>
<evidence type="ECO:0000313" key="5">
    <source>
        <dbReference type="EMBL" id="ADY32549.1"/>
    </source>
</evidence>
<feature type="domain" description="DUF6443" evidence="3">
    <location>
        <begin position="497"/>
        <end position="621"/>
    </location>
</feature>
<evidence type="ECO:0000256" key="1">
    <source>
        <dbReference type="ARBA" id="ARBA00022737"/>
    </source>
</evidence>
<dbReference type="KEGG" id="osp:Odosp_1520"/>
<evidence type="ECO:0000259" key="3">
    <source>
        <dbReference type="Pfam" id="PF20041"/>
    </source>
</evidence>
<dbReference type="Gene3D" id="2.180.10.10">
    <property type="entry name" value="RHS repeat-associated core"/>
    <property type="match status" value="1"/>
</dbReference>
<feature type="domain" description="Tox-REase-9" evidence="2">
    <location>
        <begin position="1467"/>
        <end position="1553"/>
    </location>
</feature>
<keyword evidence="6" id="KW-1185">Reference proteome</keyword>
<dbReference type="RefSeq" id="WP_013611757.1">
    <property type="nucleotide sequence ID" value="NC_015160.1"/>
</dbReference>
<dbReference type="GeneID" id="61274748"/>
<dbReference type="HOGENOM" id="CLU_246267_0_0_10"/>
<dbReference type="eggNOG" id="COG3209">
    <property type="taxonomic scope" value="Bacteria"/>
</dbReference>
<dbReference type="NCBIfam" id="TIGR03696">
    <property type="entry name" value="Rhs_assc_core"/>
    <property type="match status" value="1"/>
</dbReference>
<sequence>MKSVFLFLCFVVLTLTSQGQNFPRLDLSDNGHVIELDGDEYYFLMRARVDRTFDAREAIFQINDWLEARSYMWLFAVDFEMKSSSDLEGFFVFEVQPNQGSDMRRCVFPSLLSNGYLEIHQYPPGIIPREYTLGGDCSCYYPGRIVKLTLNGSEEGVDYELLRGGIKVSTLSGTGGALTFRATNAGTYTVRAVRGEVSRSMNGSVKLNESPVFGGRLSLVNPNPVVIPPDGGHAEIPFSFTGSASEIIPLLQEVAVSCCSGESSYWNSSFLFACGQTGTNTGKFIVVAGPNLSDTDLESRFVLDTQATYGILELVQPNGGMLRVADVRGGGEIASGSTATVSLDAVQPLVSYSLYCNDSLVARHKGGTFTGLTSYGHYRIQAAYDGHEAWMNGSVGVWPAITRYTTGGGGVQTNSRPVEITLSGSEPGLTYRLLCGNTVVSTLSGTGSALRFSVSSPGVYRIEAGLQDYYVAMSGSAEVCLNTTVGYSPSHSYTVARTYLTASGDTWRESVRYSDGLGRPLQDVQVSGSPDGGSDLIQPYVYGRGGRVEKSFLPYAGLGNLGNFDAGFSAASNWSVYGASEQSYAFSVTEYDGSPSNRVTKQTGPGSAWHAAGKGVTTAYGYNGADEVRLYRVSSDGGLVRSGYYAAGRLEKTTVTDEDGLVTESFTDNGGKTVLTVSLNGTDRLETYSVYDALGRVRWVLPPEASHRLGAGTDTTVLNRYAYRYDYDPRGLLIEKRLPGVDPVYYVYDGKDRAVLSQDGNQRSGNRWSYTLYDSRNRATETGEVVLAGKTATQLRSEAGASLDYLPSGTRTALQYCLYDSYTASPTVTPHAFAATPAYASAYHPLVTGCLTATKTRILGSDTWQTTTLYYDDLGRVIQTVGDNRLGGLSRTDMQYDFTGNLTHQRESHGKTGGSADVLESVNTYDAQGRLLTQSVSLNGGTAATLTYNYDALGRLTGKRYGSTDESLTYNVRGWLTGKESTPFRMCLRYATPEGGSGARWNGSLSEWEWQHGTNAAMMYGLTYDGLNRFTGAVQKQKNGNTWSALSGDYVEKGLTYDRNGNLLTLQRTAGGSVVDNLAYTYTGNQLTGLSESVRTAPSNDIYAPGNAESGSYSYDANGNLQNDSRRALLFDYNFLNLVSEVRTGSTVTAAYTWLADGTKLGVCNGSGSDGFEYVGSLIYRKSGGSLQLSEALFGDGVIRLNDNGTQEVNYFLTDHLGSVRVIVDGAGTVKECNDYYPFGARHIRSDYAQSTNRWKYNGKELQTTGELGYLDYGARMYDTGLGRWFSADPEAENNLSRSPYHFSGNNPLLNVDPDGKDYWSTNDPALIGAFMNSLKYGFESHNFYGWHHATDADFTGDLTYNDITGKYYTSYGDVVNGEAVRIGLSFDARIIPRIETFGYEGGFAYAQPVQGFWGNLGYYTGISGRDKYFDGIATWEVNREGRITGLQPIAGVAPTPGLGKNAVFSFTKSSLKQGRQMHSLYKLGANGVKEYVLPSKRRIDFLDIENKIIYELKPFNPRSIKRGIKQLHDYKRELKLVPEFKEYTWTMILETY</sequence>
<feature type="domain" description="Teneurin-like YD-shell" evidence="4">
    <location>
        <begin position="1207"/>
        <end position="1303"/>
    </location>
</feature>
<dbReference type="STRING" id="709991.Odosp_1520"/>
<dbReference type="EMBL" id="CP002544">
    <property type="protein sequence ID" value="ADY32549.1"/>
    <property type="molecule type" value="Genomic_DNA"/>
</dbReference>
<dbReference type="Pfam" id="PF20041">
    <property type="entry name" value="DUF6443"/>
    <property type="match status" value="1"/>
</dbReference>
<dbReference type="Pfam" id="PF25023">
    <property type="entry name" value="TEN_YD-shell"/>
    <property type="match status" value="1"/>
</dbReference>
<proteinExistence type="predicted"/>
<dbReference type="InterPro" id="IPR022385">
    <property type="entry name" value="Rhs_assc_core"/>
</dbReference>
<dbReference type="Pfam" id="PF15650">
    <property type="entry name" value="Tox-REase-9"/>
    <property type="match status" value="1"/>
</dbReference>
<name>F9Z4D9_ODOSD</name>
<dbReference type="PANTHER" id="PTHR32305:SF15">
    <property type="entry name" value="PROTEIN RHSA-RELATED"/>
    <property type="match status" value="1"/>
</dbReference>
<dbReference type="BioCyc" id="OSPL709991:G1GRN-1538-MONOMER"/>
<evidence type="ECO:0000259" key="2">
    <source>
        <dbReference type="Pfam" id="PF15650"/>
    </source>
</evidence>
<evidence type="ECO:0000259" key="4">
    <source>
        <dbReference type="Pfam" id="PF25023"/>
    </source>
</evidence>
<dbReference type="InterPro" id="IPR050708">
    <property type="entry name" value="T6SS_VgrG/RHS"/>
</dbReference>
<dbReference type="OrthoDB" id="976756at2"/>